<sequence>MQANRIKVLFCSKRQMMGSCIPPEEIASVPTRAQGQDSYRLFCVPENHGNKDLVTRIARWAMLLEEFDYEIIHHPGQRVKHMDALSKYPVMVMSDTLTLRLKNAQSEDEGIVTLKALLGSGNSQYFFKKK</sequence>
<proteinExistence type="predicted"/>
<dbReference type="AlphaFoldDB" id="A0A8X6YP50"/>
<gene>
    <name evidence="1" type="primary">Tf2-6_249</name>
    <name evidence="1" type="ORF">TNIN_132681</name>
</gene>
<dbReference type="OrthoDB" id="6426363at2759"/>
<dbReference type="Proteomes" id="UP000886998">
    <property type="component" value="Unassembled WGS sequence"/>
</dbReference>
<evidence type="ECO:0000313" key="1">
    <source>
        <dbReference type="EMBL" id="GFY74415.1"/>
    </source>
</evidence>
<name>A0A8X6YP50_9ARAC</name>
<accession>A0A8X6YP50</accession>
<evidence type="ECO:0000313" key="2">
    <source>
        <dbReference type="Proteomes" id="UP000886998"/>
    </source>
</evidence>
<reference evidence="1" key="1">
    <citation type="submission" date="2020-08" db="EMBL/GenBank/DDBJ databases">
        <title>Multicomponent nature underlies the extraordinary mechanical properties of spider dragline silk.</title>
        <authorList>
            <person name="Kono N."/>
            <person name="Nakamura H."/>
            <person name="Mori M."/>
            <person name="Yoshida Y."/>
            <person name="Ohtoshi R."/>
            <person name="Malay A.D."/>
            <person name="Moran D.A.P."/>
            <person name="Tomita M."/>
            <person name="Numata K."/>
            <person name="Arakawa K."/>
        </authorList>
    </citation>
    <scope>NUCLEOTIDE SEQUENCE</scope>
</reference>
<comment type="caution">
    <text evidence="1">The sequence shown here is derived from an EMBL/GenBank/DDBJ whole genome shotgun (WGS) entry which is preliminary data.</text>
</comment>
<organism evidence="1 2">
    <name type="scientific">Trichonephila inaurata madagascariensis</name>
    <dbReference type="NCBI Taxonomy" id="2747483"/>
    <lineage>
        <taxon>Eukaryota</taxon>
        <taxon>Metazoa</taxon>
        <taxon>Ecdysozoa</taxon>
        <taxon>Arthropoda</taxon>
        <taxon>Chelicerata</taxon>
        <taxon>Arachnida</taxon>
        <taxon>Araneae</taxon>
        <taxon>Araneomorphae</taxon>
        <taxon>Entelegynae</taxon>
        <taxon>Araneoidea</taxon>
        <taxon>Nephilidae</taxon>
        <taxon>Trichonephila</taxon>
        <taxon>Trichonephila inaurata</taxon>
    </lineage>
</organism>
<dbReference type="EMBL" id="BMAV01020728">
    <property type="protein sequence ID" value="GFY74415.1"/>
    <property type="molecule type" value="Genomic_DNA"/>
</dbReference>
<protein>
    <submittedName>
        <fullName evidence="1">Transposon Tf2-6 polyprotein</fullName>
    </submittedName>
</protein>
<keyword evidence="2" id="KW-1185">Reference proteome</keyword>